<dbReference type="OMA" id="IDGHTFL"/>
<evidence type="ECO:0008006" key="5">
    <source>
        <dbReference type="Google" id="ProtNLM"/>
    </source>
</evidence>
<dbReference type="Proteomes" id="UP000683925">
    <property type="component" value="Unassembled WGS sequence"/>
</dbReference>
<sequence length="1136" mass="133628">MINNSLIKVQVKEYTSPAKPQRRLIYQRIKPYMDAYGISPEFFEIKGKSVVFKNNNPNNITQLNKSVVSIRPSKKKQNQKISVKRPQTASIQLSNNVILPISNKYANLFNEIKTIPQKPQVQQPQKVEQSLIVEEADEASDSSYIKKHELMLKDIAELEKVKQEKILELEMLQNKIDEAKNVEINSSRFIIKKNVHKPTLREKKDKAASLIQAHVKGRIDYKRFIEWKKKKEDKLRKVIFIQTWWKIQMKHLKIQKKFRITHQQKQVRLIDGHTFLIITNYSYTLYRIRLLFIERMGVIKGDFRLYLNQQNCSKLLNEDISKQSIEFVSLMNIIINNIIKLIQIQDSRLVFDQQKQNLIDIPRLVLQVNLNLHHITANQYSLNINQAEPEQPQIISKQQLESSDQKPVAVEMEPDNIKNDQLQEIKEDNYSEEQEIKADNQNKQIMSIQAEEENKKSKKIESLYQNVESPQAVIQKEAVDLQQQQDNEINNNDQYENQNQKVLQDGNDFENQKLLNSYNNQNNQSQGELINKENISQQNQEYQQNNFQQSEKEQKNEQDHQDDLEKDDMNNQQEIQNTNQIQFYALQDPLNSQISNQQNLQFQQYISDLKNDNIQNNQNKFEREQNVNSINNNLLETIKIVEDTQIIQNEVLSSQRTQKNEHQIDQQDFINIEQGDKEQIVNNKKEDIIEEKEQNQEKIIQIQSGDNEVQQQQGITSNLEDQQILEVMEKQEVKIDTEVVENKNEEFELIENKVDKPSEVKEEDEEEQQQIVISQYGNEQHSNGQSHKIEKEPSIQSFQKRENDQNLLQLPSQVEFHLLKSCESNFFEPPNSGKETIKYLNSGELLSRTNFLSQLGQLGKFEFENNSLLGSGDLKKDIEGLPEPLNLRNKSNNQQELFSESQTFPNRMPSDFRSPFIDDTFKLSTTFKFQFSSELKAFESGQFISQQFDIKVQQQDSLEYSMDESSDLQPIYITTIKVDDIDVDVFQIKNVLRFKDKNNLYQCYDFKISKMQQLNSDYIIQNLFVFIIKNRINCIDGNQIVRIQRYLKKFRFVQSCVLTLEKESTLICLFKSFFQIKMCIYRHVEIGEQIIIGKMTIKQRRILEQNFYSICPQLLFHDKGLEQRILATIEALGIQS</sequence>
<feature type="region of interest" description="Disordered" evidence="2">
    <location>
        <begin position="542"/>
        <end position="563"/>
    </location>
</feature>
<name>A0A8S1VY64_PAROT</name>
<dbReference type="AlphaFoldDB" id="A0A8S1VY64"/>
<gene>
    <name evidence="3" type="ORF">POCTA_138.1.T0720145</name>
</gene>
<dbReference type="EMBL" id="CAJJDP010000071">
    <property type="protein sequence ID" value="CAD8179146.1"/>
    <property type="molecule type" value="Genomic_DNA"/>
</dbReference>
<keyword evidence="1" id="KW-0175">Coiled coil</keyword>
<dbReference type="OrthoDB" id="311384at2759"/>
<feature type="coiled-coil region" evidence="1">
    <location>
        <begin position="155"/>
        <end position="182"/>
    </location>
</feature>
<organism evidence="3 4">
    <name type="scientific">Paramecium octaurelia</name>
    <dbReference type="NCBI Taxonomy" id="43137"/>
    <lineage>
        <taxon>Eukaryota</taxon>
        <taxon>Sar</taxon>
        <taxon>Alveolata</taxon>
        <taxon>Ciliophora</taxon>
        <taxon>Intramacronucleata</taxon>
        <taxon>Oligohymenophorea</taxon>
        <taxon>Peniculida</taxon>
        <taxon>Parameciidae</taxon>
        <taxon>Paramecium</taxon>
    </lineage>
</organism>
<accession>A0A8S1VY64</accession>
<evidence type="ECO:0000256" key="1">
    <source>
        <dbReference type="SAM" id="Coils"/>
    </source>
</evidence>
<evidence type="ECO:0000256" key="2">
    <source>
        <dbReference type="SAM" id="MobiDB-lite"/>
    </source>
</evidence>
<protein>
    <recommendedName>
        <fullName evidence="5">IQ calmodulin-binding motif protein</fullName>
    </recommendedName>
</protein>
<evidence type="ECO:0000313" key="3">
    <source>
        <dbReference type="EMBL" id="CAD8179146.1"/>
    </source>
</evidence>
<proteinExistence type="predicted"/>
<keyword evidence="4" id="KW-1185">Reference proteome</keyword>
<reference evidence="3" key="1">
    <citation type="submission" date="2021-01" db="EMBL/GenBank/DDBJ databases">
        <authorList>
            <consortium name="Genoscope - CEA"/>
            <person name="William W."/>
        </authorList>
    </citation>
    <scope>NUCLEOTIDE SEQUENCE</scope>
</reference>
<feature type="compositionally biased region" description="Basic and acidic residues" evidence="2">
    <location>
        <begin position="550"/>
        <end position="563"/>
    </location>
</feature>
<evidence type="ECO:0000313" key="4">
    <source>
        <dbReference type="Proteomes" id="UP000683925"/>
    </source>
</evidence>
<comment type="caution">
    <text evidence="3">The sequence shown here is derived from an EMBL/GenBank/DDBJ whole genome shotgun (WGS) entry which is preliminary data.</text>
</comment>